<dbReference type="InterPro" id="IPR008271">
    <property type="entry name" value="Ser/Thr_kinase_AS"/>
</dbReference>
<dbReference type="FunFam" id="3.30.200.20:FF:000268">
    <property type="entry name" value="probable receptor-like serine/threonine-protein kinase At5g57670"/>
    <property type="match status" value="1"/>
</dbReference>
<dbReference type="Pfam" id="PF00582">
    <property type="entry name" value="Usp"/>
    <property type="match status" value="1"/>
</dbReference>
<feature type="compositionally biased region" description="Polar residues" evidence="1">
    <location>
        <begin position="268"/>
        <end position="284"/>
    </location>
</feature>
<evidence type="ECO:0000259" key="2">
    <source>
        <dbReference type="PROSITE" id="PS50011"/>
    </source>
</evidence>
<dbReference type="GO" id="GO:0004672">
    <property type="term" value="F:protein kinase activity"/>
    <property type="evidence" value="ECO:0007669"/>
    <property type="project" value="InterPro"/>
</dbReference>
<dbReference type="SMART" id="SM00220">
    <property type="entry name" value="S_TKc"/>
    <property type="match status" value="1"/>
</dbReference>
<dbReference type="Gene3D" id="3.30.200.20">
    <property type="entry name" value="Phosphorylase Kinase, domain 1"/>
    <property type="match status" value="1"/>
</dbReference>
<dbReference type="PANTHER" id="PTHR47987:SF11">
    <property type="entry name" value="RECEPTOR-LIKE CYTOSOLIC SERINE_THREONINE-PROTEIN KINASE RBK1 ISOFORM X1"/>
    <property type="match status" value="1"/>
</dbReference>
<dbReference type="FunFam" id="1.10.510.10:FF:000284">
    <property type="entry name" value="Putative receptor-like serine/threonine-protein kinase"/>
    <property type="match status" value="1"/>
</dbReference>
<dbReference type="Pfam" id="PF00069">
    <property type="entry name" value="Pkinase"/>
    <property type="match status" value="1"/>
</dbReference>
<dbReference type="InterPro" id="IPR000719">
    <property type="entry name" value="Prot_kinase_dom"/>
</dbReference>
<dbReference type="PROSITE" id="PS50011">
    <property type="entry name" value="PROTEIN_KINASE_DOM"/>
    <property type="match status" value="1"/>
</dbReference>
<dbReference type="Gramene" id="Kaladp0055s0244.1.v1.1">
    <property type="protein sequence ID" value="Kaladp0055s0244.1.v1.1"/>
    <property type="gene ID" value="Kaladp0055s0244.v1.1"/>
</dbReference>
<dbReference type="Gene3D" id="3.40.50.620">
    <property type="entry name" value="HUPs"/>
    <property type="match status" value="1"/>
</dbReference>
<evidence type="ECO:0000313" key="3">
    <source>
        <dbReference type="EnsemblPlants" id="Kaladp0055s0244.1.v1.1"/>
    </source>
</evidence>
<dbReference type="PROSITE" id="PS00108">
    <property type="entry name" value="PROTEIN_KINASE_ST"/>
    <property type="match status" value="1"/>
</dbReference>
<protein>
    <recommendedName>
        <fullName evidence="2">Protein kinase domain-containing protein</fullName>
    </recommendedName>
</protein>
<name>A0A7N0U581_KALFE</name>
<evidence type="ECO:0000256" key="1">
    <source>
        <dbReference type="SAM" id="MobiDB-lite"/>
    </source>
</evidence>
<dbReference type="AlphaFoldDB" id="A0A7N0U581"/>
<dbReference type="Gene3D" id="1.10.510.10">
    <property type="entry name" value="Transferase(Phosphotransferase) domain 1"/>
    <property type="match status" value="1"/>
</dbReference>
<dbReference type="InterPro" id="IPR014729">
    <property type="entry name" value="Rossmann-like_a/b/a_fold"/>
</dbReference>
<dbReference type="EnsemblPlants" id="Kaladp0055s0244.1.v1.1">
    <property type="protein sequence ID" value="Kaladp0055s0244.1.v1.1"/>
    <property type="gene ID" value="Kaladp0055s0244.v1.1"/>
</dbReference>
<dbReference type="EnsemblPlants" id="Kaladp0055s0244.5.v1.1">
    <property type="protein sequence ID" value="Kaladp0055s0244.5.v1.1"/>
    <property type="gene ID" value="Kaladp0055s0244.v1.1"/>
</dbReference>
<feature type="domain" description="Protein kinase" evidence="2">
    <location>
        <begin position="328"/>
        <end position="609"/>
    </location>
</feature>
<proteinExistence type="predicted"/>
<sequence length="681" mass="74596">MTVEEEVQAVLKKKKVVVVGVQIDSHGRELLNWAIVKVAEPGDSVVAVYVCRNSDAALKDKPLLDGLLGDYEDLCNIKQVNLSSRISLGRSIKEGIVKEAKAVHATVVIVGITVSGALGQGTSAARYCAKHLPLTTEVMAIHNGKVAYRSISRKQISGVIGDPQPSLNLSRNSDAAAPEIRSAGPFSNSLPLLCKGDLRETRSFSRRLKRVSLRSSSQCNGDPLEQIPGWPLLRTSSVTTPPKATLTRKISVVQWVMSLPDRSPPLTPQSGNESCSPPASNSGDQSDREKFSSQRSYLHKELGLLLDTSFSHLQLFNYEMMNNATSQFSSANLIGKGGSNHVYKGVLPDGKSVAVKVMMSSKEALKEFMQEVEIVSTLSHKNIVPLLGFWAEDSHLISVYDLLPKGSLEANLHDAKAHYSLTWEVRFNAALGVADALNYLHSQSSRPVIHRDVKSSNILLSDTLEPQLSDFGLAIWGPEKSASFTRADVVGTFGYLAPEYFMYGKVSEKVDVYSFGVVLLELLSGRRPICSESPKAQESLVMWARPLIENGDLNGLLDSNLRGSVDEAQMKRMVAAATLCLTRAARLRPKMSEILRLLKGEESTESKWLNLEAGAEEELPNSDDNWDDEVYPDSRAESHLSLAFLDVTEASTSFSSTDRSSNRLSVEDYLKGRWSRSSSLD</sequence>
<feature type="region of interest" description="Disordered" evidence="1">
    <location>
        <begin position="261"/>
        <end position="292"/>
    </location>
</feature>
<dbReference type="GO" id="GO:0005524">
    <property type="term" value="F:ATP binding"/>
    <property type="evidence" value="ECO:0007669"/>
    <property type="project" value="InterPro"/>
</dbReference>
<dbReference type="PANTHER" id="PTHR47987">
    <property type="entry name" value="OS08G0249100 PROTEIN"/>
    <property type="match status" value="1"/>
</dbReference>
<keyword evidence="4" id="KW-1185">Reference proteome</keyword>
<dbReference type="Gramene" id="Kaladp0055s0244.4.v1.1">
    <property type="protein sequence ID" value="Kaladp0055s0244.4.v1.1"/>
    <property type="gene ID" value="Kaladp0055s0244.v1.1"/>
</dbReference>
<dbReference type="EnsemblPlants" id="Kaladp0055s0244.4.v1.1">
    <property type="protein sequence ID" value="Kaladp0055s0244.4.v1.1"/>
    <property type="gene ID" value="Kaladp0055s0244.v1.1"/>
</dbReference>
<dbReference type="InterPro" id="IPR006016">
    <property type="entry name" value="UspA"/>
</dbReference>
<dbReference type="SUPFAM" id="SSF56112">
    <property type="entry name" value="Protein kinase-like (PK-like)"/>
    <property type="match status" value="1"/>
</dbReference>
<dbReference type="Proteomes" id="UP000594263">
    <property type="component" value="Unplaced"/>
</dbReference>
<dbReference type="InterPro" id="IPR011009">
    <property type="entry name" value="Kinase-like_dom_sf"/>
</dbReference>
<evidence type="ECO:0000313" key="4">
    <source>
        <dbReference type="Proteomes" id="UP000594263"/>
    </source>
</evidence>
<accession>A0A7N0U581</accession>
<organism evidence="3 4">
    <name type="scientific">Kalanchoe fedtschenkoi</name>
    <name type="common">Lavender scallops</name>
    <name type="synonym">South American air plant</name>
    <dbReference type="NCBI Taxonomy" id="63787"/>
    <lineage>
        <taxon>Eukaryota</taxon>
        <taxon>Viridiplantae</taxon>
        <taxon>Streptophyta</taxon>
        <taxon>Embryophyta</taxon>
        <taxon>Tracheophyta</taxon>
        <taxon>Spermatophyta</taxon>
        <taxon>Magnoliopsida</taxon>
        <taxon>eudicotyledons</taxon>
        <taxon>Gunneridae</taxon>
        <taxon>Pentapetalae</taxon>
        <taxon>Saxifragales</taxon>
        <taxon>Crassulaceae</taxon>
        <taxon>Kalanchoe</taxon>
    </lineage>
</organism>
<reference evidence="3" key="1">
    <citation type="submission" date="2021-01" db="UniProtKB">
        <authorList>
            <consortium name="EnsemblPlants"/>
        </authorList>
    </citation>
    <scope>IDENTIFICATION</scope>
</reference>
<dbReference type="OMA" id="CRWFSHE"/>
<dbReference type="SUPFAM" id="SSF52402">
    <property type="entry name" value="Adenine nucleotide alpha hydrolases-like"/>
    <property type="match status" value="1"/>
</dbReference>
<dbReference type="Gramene" id="Kaladp0055s0244.5.v1.1">
    <property type="protein sequence ID" value="Kaladp0055s0244.5.v1.1"/>
    <property type="gene ID" value="Kaladp0055s0244.v1.1"/>
</dbReference>
<dbReference type="InterPro" id="IPR046958">
    <property type="entry name" value="RBK1/2/STUNTED"/>
</dbReference>